<comment type="caution">
    <text evidence="2">The sequence shown here is derived from an EMBL/GenBank/DDBJ whole genome shotgun (WGS) entry which is preliminary data.</text>
</comment>
<dbReference type="Proteomes" id="UP001220324">
    <property type="component" value="Unassembled WGS sequence"/>
</dbReference>
<evidence type="ECO:0000313" key="2">
    <source>
        <dbReference type="EMBL" id="KAJ5552407.1"/>
    </source>
</evidence>
<keyword evidence="3" id="KW-1185">Reference proteome</keyword>
<reference evidence="2 3" key="1">
    <citation type="journal article" date="2023" name="IMA Fungus">
        <title>Comparative genomic study of the Penicillium genus elucidates a diverse pangenome and 15 lateral gene transfer events.</title>
        <authorList>
            <person name="Petersen C."/>
            <person name="Sorensen T."/>
            <person name="Nielsen M.R."/>
            <person name="Sondergaard T.E."/>
            <person name="Sorensen J.L."/>
            <person name="Fitzpatrick D.A."/>
            <person name="Frisvad J.C."/>
            <person name="Nielsen K.L."/>
        </authorList>
    </citation>
    <scope>NUCLEOTIDE SEQUENCE [LARGE SCALE GENOMIC DNA]</scope>
    <source>
        <strain evidence="2 3">IBT 35679</strain>
    </source>
</reference>
<evidence type="ECO:0000256" key="1">
    <source>
        <dbReference type="SAM" id="SignalP"/>
    </source>
</evidence>
<name>A0AAD6D2D8_9EURO</name>
<organism evidence="2 3">
    <name type="scientific">Penicillium frequentans</name>
    <dbReference type="NCBI Taxonomy" id="3151616"/>
    <lineage>
        <taxon>Eukaryota</taxon>
        <taxon>Fungi</taxon>
        <taxon>Dikarya</taxon>
        <taxon>Ascomycota</taxon>
        <taxon>Pezizomycotina</taxon>
        <taxon>Eurotiomycetes</taxon>
        <taxon>Eurotiomycetidae</taxon>
        <taxon>Eurotiales</taxon>
        <taxon>Aspergillaceae</taxon>
        <taxon>Penicillium</taxon>
    </lineage>
</organism>
<sequence>MLTSSFLSLPLFTAAFAISGVITGSTARVINERQTYTHALVAKDAVGTSNTPVACDSAFYQLLSAAIHISDTRSQKIQLKANCGLSWNVTNAADVTSWFVNDGDMSAFTQDSSVAHAIAVDDKLLTIRLDALSITGFISNGPSTLTVRPPYGALKNAGQTVYKPTSTTVGKYIVPKLSIVSNITGSAYTHAKSTLKEMFGVDVTYNADTHAKLLLELPGLEDSKIGFDNATVTLADGDGYYTSEYILKSDKLTGSWINGGTTYSLQQGDMVINTGDYLIKDTDSGREWSCLGGDGRGNYIFNLEVAGITYNGLPVAAQTFRTHVYIYGYNYTSDALTKYGAGTTVQAVLEPLSKKVDNPPKRGNVPVYTWVGNGDKPNLADAQADDVYITWPAGTDASKIEADDVQIILSSEQGDRLALEASNDFVISTSSSETQIAITLQNWPFEPVYTKMTITVNGGNLKGTKQSAASLTKTYDIASVYVYLAQQGGGGTTIDGTVTAYSFYGLANLTQVSQIAEGANYTLGTTIDGMQKYYAETANGSGILVNTTTAADVYDGSGVEDMNVQLIGNTVYITTRVNATATEKVNGLPVTFTKTYAGGATLSPDAASPYLSGQPGYVLNKTSDSWIYHEKWAWQSSIAAGWGGIDIQPYTGKFEWSLAKGASQQFNSSAPSVTWNLIGNISNGTTISSNGNLTIANDETADSIAVVVHSTTDKSFNGKGTVNVAVTD</sequence>
<feature type="chain" id="PRO_5041995345" evidence="1">
    <location>
        <begin position="28"/>
        <end position="728"/>
    </location>
</feature>
<accession>A0AAD6D2D8</accession>
<protein>
    <submittedName>
        <fullName evidence="2">Uncharacterized protein</fullName>
    </submittedName>
</protein>
<feature type="signal peptide" evidence="1">
    <location>
        <begin position="1"/>
        <end position="27"/>
    </location>
</feature>
<gene>
    <name evidence="2" type="ORF">N7494_001785</name>
</gene>
<proteinExistence type="predicted"/>
<evidence type="ECO:0000313" key="3">
    <source>
        <dbReference type="Proteomes" id="UP001220324"/>
    </source>
</evidence>
<keyword evidence="1" id="KW-0732">Signal</keyword>
<dbReference type="EMBL" id="JAQIZZ010000002">
    <property type="protein sequence ID" value="KAJ5552407.1"/>
    <property type="molecule type" value="Genomic_DNA"/>
</dbReference>
<dbReference type="AlphaFoldDB" id="A0AAD6D2D8"/>